<evidence type="ECO:0000256" key="7">
    <source>
        <dbReference type="ARBA" id="ARBA00022777"/>
    </source>
</evidence>
<evidence type="ECO:0000259" key="11">
    <source>
        <dbReference type="PROSITE" id="PS50109"/>
    </source>
</evidence>
<organism evidence="12 13">
    <name type="scientific">Sulfurovum indicum</name>
    <dbReference type="NCBI Taxonomy" id="2779528"/>
    <lineage>
        <taxon>Bacteria</taxon>
        <taxon>Pseudomonadati</taxon>
        <taxon>Campylobacterota</taxon>
        <taxon>Epsilonproteobacteria</taxon>
        <taxon>Campylobacterales</taxon>
        <taxon>Sulfurovaceae</taxon>
        <taxon>Sulfurovum</taxon>
    </lineage>
</organism>
<dbReference type="KEGG" id="sinu:IMZ28_01395"/>
<dbReference type="InterPro" id="IPR005467">
    <property type="entry name" value="His_kinase_dom"/>
</dbReference>
<dbReference type="Gene3D" id="1.10.287.130">
    <property type="match status" value="1"/>
</dbReference>
<evidence type="ECO:0000256" key="3">
    <source>
        <dbReference type="ARBA" id="ARBA00012438"/>
    </source>
</evidence>
<dbReference type="EC" id="2.7.13.3" evidence="3"/>
<dbReference type="Pfam" id="PF02518">
    <property type="entry name" value="HATPase_c"/>
    <property type="match status" value="1"/>
</dbReference>
<dbReference type="GO" id="GO:0000155">
    <property type="term" value="F:phosphorelay sensor kinase activity"/>
    <property type="evidence" value="ECO:0007669"/>
    <property type="project" value="InterPro"/>
</dbReference>
<feature type="domain" description="Histidine kinase" evidence="11">
    <location>
        <begin position="147"/>
        <end position="338"/>
    </location>
</feature>
<evidence type="ECO:0000256" key="4">
    <source>
        <dbReference type="ARBA" id="ARBA00022553"/>
    </source>
</evidence>
<dbReference type="Proteomes" id="UP000595074">
    <property type="component" value="Chromosome"/>
</dbReference>
<keyword evidence="9 10" id="KW-0472">Membrane</keyword>
<keyword evidence="4" id="KW-0597">Phosphoprotein</keyword>
<feature type="transmembrane region" description="Helical" evidence="10">
    <location>
        <begin position="6"/>
        <end position="24"/>
    </location>
</feature>
<evidence type="ECO:0000256" key="1">
    <source>
        <dbReference type="ARBA" id="ARBA00000085"/>
    </source>
</evidence>
<evidence type="ECO:0000256" key="2">
    <source>
        <dbReference type="ARBA" id="ARBA00004141"/>
    </source>
</evidence>
<dbReference type="InterPro" id="IPR036890">
    <property type="entry name" value="HATPase_C_sf"/>
</dbReference>
<dbReference type="CDD" id="cd00082">
    <property type="entry name" value="HisKA"/>
    <property type="match status" value="1"/>
</dbReference>
<sequence length="338" mass="39951">MLKSFILFFLVIEIFLIFIFYHYYKIEEEHTRENIFLEMKNYSLFFDDDRFDIDIVQRDKKSKFYELYFDTDSLFILIPFPTDNNDLLKVFYPKKKYEALLYTIKLSILRQFLFLSFIAVLISLLFSFYVLSPLRHSLQLLEVFIKDIIHDLNTPLTSILINLKMMDAKNEEVESITSSAKTISMLHYNLNAYLKEMAFEKEKFHLKEVINEQVAFFAPMYHYLDWEVNIQDTIIKSDKNALARIIYNLLSNACKYNISKGFIKIQADKDTISISNSSYGIKNPSRIFKRFYKESDRGLGIGLHIVEKLCTELDIEKELKVTDSTVTIHLHLGKVTLK</sequence>
<evidence type="ECO:0000256" key="6">
    <source>
        <dbReference type="ARBA" id="ARBA00022692"/>
    </source>
</evidence>
<keyword evidence="7 12" id="KW-0418">Kinase</keyword>
<dbReference type="InterPro" id="IPR003661">
    <property type="entry name" value="HisK_dim/P_dom"/>
</dbReference>
<keyword evidence="5" id="KW-0808">Transferase</keyword>
<name>A0A7M1S500_9BACT</name>
<dbReference type="InterPro" id="IPR003594">
    <property type="entry name" value="HATPase_dom"/>
</dbReference>
<keyword evidence="6 10" id="KW-0812">Transmembrane</keyword>
<dbReference type="InterPro" id="IPR050398">
    <property type="entry name" value="HssS/ArlS-like"/>
</dbReference>
<dbReference type="RefSeq" id="WP_197548863.1">
    <property type="nucleotide sequence ID" value="NZ_CP063164.1"/>
</dbReference>
<dbReference type="SMART" id="SM00387">
    <property type="entry name" value="HATPase_c"/>
    <property type="match status" value="1"/>
</dbReference>
<gene>
    <name evidence="12" type="ORF">IMZ28_01395</name>
</gene>
<protein>
    <recommendedName>
        <fullName evidence="3">histidine kinase</fullName>
        <ecNumber evidence="3">2.7.13.3</ecNumber>
    </recommendedName>
</protein>
<keyword evidence="8 10" id="KW-1133">Transmembrane helix</keyword>
<comment type="subcellular location">
    <subcellularLocation>
        <location evidence="2">Membrane</location>
        <topology evidence="2">Multi-pass membrane protein</topology>
    </subcellularLocation>
</comment>
<evidence type="ECO:0000256" key="9">
    <source>
        <dbReference type="ARBA" id="ARBA00023136"/>
    </source>
</evidence>
<dbReference type="Gene3D" id="3.30.565.10">
    <property type="entry name" value="Histidine kinase-like ATPase, C-terminal domain"/>
    <property type="match status" value="1"/>
</dbReference>
<dbReference type="GO" id="GO:0016020">
    <property type="term" value="C:membrane"/>
    <property type="evidence" value="ECO:0007669"/>
    <property type="project" value="UniProtKB-SubCell"/>
</dbReference>
<dbReference type="EMBL" id="CP063164">
    <property type="protein sequence ID" value="QOR62162.1"/>
    <property type="molecule type" value="Genomic_DNA"/>
</dbReference>
<evidence type="ECO:0000256" key="8">
    <source>
        <dbReference type="ARBA" id="ARBA00022989"/>
    </source>
</evidence>
<evidence type="ECO:0000256" key="5">
    <source>
        <dbReference type="ARBA" id="ARBA00022679"/>
    </source>
</evidence>
<dbReference type="SUPFAM" id="SSF47384">
    <property type="entry name" value="Homodimeric domain of signal transducing histidine kinase"/>
    <property type="match status" value="1"/>
</dbReference>
<feature type="transmembrane region" description="Helical" evidence="10">
    <location>
        <begin position="112"/>
        <end position="131"/>
    </location>
</feature>
<dbReference type="PROSITE" id="PS50109">
    <property type="entry name" value="HIS_KIN"/>
    <property type="match status" value="1"/>
</dbReference>
<dbReference type="PANTHER" id="PTHR45528:SF9">
    <property type="entry name" value="SENSOR HISTIDINE KINASE YBDK"/>
    <property type="match status" value="1"/>
</dbReference>
<dbReference type="PANTHER" id="PTHR45528">
    <property type="entry name" value="SENSOR HISTIDINE KINASE CPXA"/>
    <property type="match status" value="1"/>
</dbReference>
<dbReference type="SUPFAM" id="SSF55874">
    <property type="entry name" value="ATPase domain of HSP90 chaperone/DNA topoisomerase II/histidine kinase"/>
    <property type="match status" value="1"/>
</dbReference>
<evidence type="ECO:0000313" key="12">
    <source>
        <dbReference type="EMBL" id="QOR62162.1"/>
    </source>
</evidence>
<proteinExistence type="predicted"/>
<reference evidence="12 13" key="1">
    <citation type="submission" date="2020-10" db="EMBL/GenBank/DDBJ databases">
        <title>The genome of sulfurovum sp.</title>
        <authorList>
            <person name="Xie S."/>
            <person name="Shao Z."/>
            <person name="Jiang L."/>
        </authorList>
    </citation>
    <scope>NUCLEOTIDE SEQUENCE [LARGE SCALE GENOMIC DNA]</scope>
    <source>
        <strain evidence="12 13">ST-419</strain>
    </source>
</reference>
<keyword evidence="13" id="KW-1185">Reference proteome</keyword>
<dbReference type="AlphaFoldDB" id="A0A7M1S500"/>
<comment type="catalytic activity">
    <reaction evidence="1">
        <text>ATP + protein L-histidine = ADP + protein N-phospho-L-histidine.</text>
        <dbReference type="EC" id="2.7.13.3"/>
    </reaction>
</comment>
<evidence type="ECO:0000313" key="13">
    <source>
        <dbReference type="Proteomes" id="UP000595074"/>
    </source>
</evidence>
<accession>A0A7M1S500</accession>
<dbReference type="InterPro" id="IPR036097">
    <property type="entry name" value="HisK_dim/P_sf"/>
</dbReference>
<evidence type="ECO:0000256" key="10">
    <source>
        <dbReference type="SAM" id="Phobius"/>
    </source>
</evidence>